<name>A0A4C1U0W5_EUMVA</name>
<dbReference type="EMBL" id="BGZK01000113">
    <property type="protein sequence ID" value="GBP19985.1"/>
    <property type="molecule type" value="Genomic_DNA"/>
</dbReference>
<evidence type="ECO:0000313" key="1">
    <source>
        <dbReference type="EMBL" id="GBP19985.1"/>
    </source>
</evidence>
<reference evidence="1 2" key="1">
    <citation type="journal article" date="2019" name="Commun. Biol.">
        <title>The bagworm genome reveals a unique fibroin gene that provides high tensile strength.</title>
        <authorList>
            <person name="Kono N."/>
            <person name="Nakamura H."/>
            <person name="Ohtoshi R."/>
            <person name="Tomita M."/>
            <person name="Numata K."/>
            <person name="Arakawa K."/>
        </authorList>
    </citation>
    <scope>NUCLEOTIDE SEQUENCE [LARGE SCALE GENOMIC DNA]</scope>
</reference>
<comment type="caution">
    <text evidence="1">The sequence shown here is derived from an EMBL/GenBank/DDBJ whole genome shotgun (WGS) entry which is preliminary data.</text>
</comment>
<sequence>MIQLRDLHNKKGDSRWSFNYRGNYIRRPFAHRGRSTSRALCNICDVGPVTKPVGALRSSGDGGTYASTVDELEFYPRSGSTMHNL</sequence>
<keyword evidence="2" id="KW-1185">Reference proteome</keyword>
<organism evidence="1 2">
    <name type="scientific">Eumeta variegata</name>
    <name type="common">Bagworm moth</name>
    <name type="synonym">Eumeta japonica</name>
    <dbReference type="NCBI Taxonomy" id="151549"/>
    <lineage>
        <taxon>Eukaryota</taxon>
        <taxon>Metazoa</taxon>
        <taxon>Ecdysozoa</taxon>
        <taxon>Arthropoda</taxon>
        <taxon>Hexapoda</taxon>
        <taxon>Insecta</taxon>
        <taxon>Pterygota</taxon>
        <taxon>Neoptera</taxon>
        <taxon>Endopterygota</taxon>
        <taxon>Lepidoptera</taxon>
        <taxon>Glossata</taxon>
        <taxon>Ditrysia</taxon>
        <taxon>Tineoidea</taxon>
        <taxon>Psychidae</taxon>
        <taxon>Oiketicinae</taxon>
        <taxon>Eumeta</taxon>
    </lineage>
</organism>
<proteinExistence type="predicted"/>
<gene>
    <name evidence="1" type="ORF">EVAR_11375_1</name>
</gene>
<evidence type="ECO:0000313" key="2">
    <source>
        <dbReference type="Proteomes" id="UP000299102"/>
    </source>
</evidence>
<dbReference type="Proteomes" id="UP000299102">
    <property type="component" value="Unassembled WGS sequence"/>
</dbReference>
<accession>A0A4C1U0W5</accession>
<protein>
    <submittedName>
        <fullName evidence="1">Uncharacterized protein</fullName>
    </submittedName>
</protein>
<dbReference type="AlphaFoldDB" id="A0A4C1U0W5"/>